<organism evidence="3 4">
    <name type="scientific">Methanosarcina barkeri str. Wiesmoor</name>
    <dbReference type="NCBI Taxonomy" id="1434109"/>
    <lineage>
        <taxon>Archaea</taxon>
        <taxon>Methanobacteriati</taxon>
        <taxon>Methanobacteriota</taxon>
        <taxon>Stenosarchaea group</taxon>
        <taxon>Methanomicrobia</taxon>
        <taxon>Methanosarcinales</taxon>
        <taxon>Methanosarcinaceae</taxon>
        <taxon>Methanosarcina</taxon>
    </lineage>
</organism>
<dbReference type="NCBIfam" id="TIGR03804">
    <property type="entry name" value="para_beta_helix"/>
    <property type="match status" value="2"/>
</dbReference>
<reference evidence="3 4" key="1">
    <citation type="submission" date="2014-07" db="EMBL/GenBank/DDBJ databases">
        <title>Methanogenic archaea and the global carbon cycle.</title>
        <authorList>
            <person name="Henriksen J.R."/>
            <person name="Luke J."/>
            <person name="Reinhart S."/>
            <person name="Benedict M.N."/>
            <person name="Youngblut N.D."/>
            <person name="Metcalf M.E."/>
            <person name="Whitaker R.J."/>
            <person name="Metcalf W.W."/>
        </authorList>
    </citation>
    <scope>NUCLEOTIDE SEQUENCE [LARGE SCALE GENOMIC DNA]</scope>
    <source>
        <strain evidence="3 4">Wiesmoor</strain>
    </source>
</reference>
<dbReference type="KEGG" id="mbw:MSBRW_2093"/>
<dbReference type="InterPro" id="IPR007742">
    <property type="entry name" value="NosD_dom"/>
</dbReference>
<feature type="region of interest" description="Disordered" evidence="1">
    <location>
        <begin position="192"/>
        <end position="211"/>
    </location>
</feature>
<dbReference type="Gene3D" id="2.160.20.10">
    <property type="entry name" value="Single-stranded right-handed beta-helix, Pectin lyase-like"/>
    <property type="match status" value="1"/>
</dbReference>
<dbReference type="InterPro" id="IPR012334">
    <property type="entry name" value="Pectin_lyas_fold"/>
</dbReference>
<evidence type="ECO:0000259" key="2">
    <source>
        <dbReference type="Pfam" id="PF05048"/>
    </source>
</evidence>
<name>A0A0E3LLI8_METBA</name>
<dbReference type="Proteomes" id="UP000033038">
    <property type="component" value="Chromosome"/>
</dbReference>
<accession>A0A0E3LLI8</accession>
<dbReference type="AlphaFoldDB" id="A0A0E3LLI8"/>
<dbReference type="SUPFAM" id="SSF51126">
    <property type="entry name" value="Pectin lyase-like"/>
    <property type="match status" value="1"/>
</dbReference>
<gene>
    <name evidence="3" type="ORF">MSBRW_2093</name>
</gene>
<protein>
    <submittedName>
        <fullName evidence="3">Cell surface protein</fullName>
    </submittedName>
</protein>
<dbReference type="PATRIC" id="fig|1434109.4.peg.2691"/>
<proteinExistence type="predicted"/>
<dbReference type="EMBL" id="CP009526">
    <property type="protein sequence ID" value="AKB51346.1"/>
    <property type="molecule type" value="Genomic_DNA"/>
</dbReference>
<evidence type="ECO:0000313" key="4">
    <source>
        <dbReference type="Proteomes" id="UP000033038"/>
    </source>
</evidence>
<dbReference type="InterPro" id="IPR022441">
    <property type="entry name" value="Para_beta_helix_rpt-2"/>
</dbReference>
<dbReference type="Pfam" id="PF05048">
    <property type="entry name" value="NosD"/>
    <property type="match status" value="1"/>
</dbReference>
<evidence type="ECO:0000313" key="3">
    <source>
        <dbReference type="EMBL" id="AKB51346.1"/>
    </source>
</evidence>
<sequence length="245" mass="26583">MGIYLTNSNLNISAGNIISENIRYGMWISHSNYSTISRNTINESNWGIHLNSSDNSTLSGNILAFNYVSGLSMCPACDNNTIFNNYLNNIFNVEVGNRRNTWNSEKKAGINSTGGPYLGDNFWASPGEKGFSQTAQDKDKNGVADIKYNGKYNETNFTDYLPLVPVSNPQQQAPYVENSSIDFTNSSPDFMNSSTNFTNSSTGLTNSSTNSKNLSNGLTDVAVPEVAITPVPVKSSSKDGNTTTS</sequence>
<feature type="domain" description="Periplasmic copper-binding protein NosD beta helix" evidence="2">
    <location>
        <begin position="1"/>
        <end position="126"/>
    </location>
</feature>
<dbReference type="InterPro" id="IPR011050">
    <property type="entry name" value="Pectin_lyase_fold/virulence"/>
</dbReference>
<evidence type="ECO:0000256" key="1">
    <source>
        <dbReference type="SAM" id="MobiDB-lite"/>
    </source>
</evidence>
<dbReference type="HOGENOM" id="CLU_1131598_0_0_2"/>